<proteinExistence type="predicted"/>
<evidence type="ECO:0000313" key="3">
    <source>
        <dbReference type="Proteomes" id="UP001206925"/>
    </source>
</evidence>
<dbReference type="Pfam" id="PF18117">
    <property type="entry name" value="EDS1_EP"/>
    <property type="match status" value="1"/>
</dbReference>
<dbReference type="InterPro" id="IPR041266">
    <property type="entry name" value="EDS1_EP"/>
</dbReference>
<dbReference type="PANTHER" id="PTHR46898:SF3">
    <property type="entry name" value="FUNGAL LIPASE-LIKE DOMAIN-CONTAINING PROTEIN"/>
    <property type="match status" value="1"/>
</dbReference>
<protein>
    <recommendedName>
        <fullName evidence="1">EDS1 EP domain-containing protein</fullName>
    </recommendedName>
</protein>
<sequence length="308" mass="36257">MQIYDYMNVLNSIRRKVLYRGVSELGESNSNLLRAGITLQLKEVGVLNDIRIDQIGKMEKKHTDMFRKKNVASAYDPTKKLNDMKINLTYMEWYMKGQKSKGGYYDAYKNAKTREEIVTQQEILKRQRDLTKYWKKTVEEKDRMPQKEGAKLRKRWLYGGSNYRRIVEPLEIADHYKSGNTNYIMSRSDHYKLLEKWSDEDKKDSRASDTKRNTVASLTEDSCFWAHVEEALISLTDLVNGGSTDNEQRLEEFEAYVMREIENYAVSLDIFVDGSSLMKWWNEYKAYKGTAYASEFAQYMNGSYNLYK</sequence>
<feature type="domain" description="EDS1 EP" evidence="1">
    <location>
        <begin position="91"/>
        <end position="297"/>
    </location>
</feature>
<dbReference type="GO" id="GO:0006952">
    <property type="term" value="P:defense response"/>
    <property type="evidence" value="ECO:0007669"/>
    <property type="project" value="InterPro"/>
</dbReference>
<name>A0AAD5BPZ8_AMBAR</name>
<dbReference type="GO" id="GO:0052689">
    <property type="term" value="F:carboxylic ester hydrolase activity"/>
    <property type="evidence" value="ECO:0007669"/>
    <property type="project" value="InterPro"/>
</dbReference>
<keyword evidence="3" id="KW-1185">Reference proteome</keyword>
<evidence type="ECO:0000259" key="1">
    <source>
        <dbReference type="Pfam" id="PF18117"/>
    </source>
</evidence>
<accession>A0AAD5BPZ8</accession>
<dbReference type="PANTHER" id="PTHR46898">
    <property type="entry name" value="SENESCENCE-ASSOCIATED CARBOXYLESTERASE 101"/>
    <property type="match status" value="1"/>
</dbReference>
<organism evidence="2 3">
    <name type="scientific">Ambrosia artemisiifolia</name>
    <name type="common">Common ragweed</name>
    <dbReference type="NCBI Taxonomy" id="4212"/>
    <lineage>
        <taxon>Eukaryota</taxon>
        <taxon>Viridiplantae</taxon>
        <taxon>Streptophyta</taxon>
        <taxon>Embryophyta</taxon>
        <taxon>Tracheophyta</taxon>
        <taxon>Spermatophyta</taxon>
        <taxon>Magnoliopsida</taxon>
        <taxon>eudicotyledons</taxon>
        <taxon>Gunneridae</taxon>
        <taxon>Pentapetalae</taxon>
        <taxon>asterids</taxon>
        <taxon>campanulids</taxon>
        <taxon>Asterales</taxon>
        <taxon>Asteraceae</taxon>
        <taxon>Asteroideae</taxon>
        <taxon>Heliantheae alliance</taxon>
        <taxon>Heliantheae</taxon>
        <taxon>Ambrosia</taxon>
    </lineage>
</organism>
<dbReference type="EMBL" id="JAMZMK010011386">
    <property type="protein sequence ID" value="KAI7727387.1"/>
    <property type="molecule type" value="Genomic_DNA"/>
</dbReference>
<dbReference type="AlphaFoldDB" id="A0AAD5BPZ8"/>
<evidence type="ECO:0000313" key="2">
    <source>
        <dbReference type="EMBL" id="KAI7727387.1"/>
    </source>
</evidence>
<comment type="caution">
    <text evidence="2">The sequence shown here is derived from an EMBL/GenBank/DDBJ whole genome shotgun (WGS) entry which is preliminary data.</text>
</comment>
<gene>
    <name evidence="2" type="ORF">M8C21_009493</name>
</gene>
<reference evidence="2" key="1">
    <citation type="submission" date="2022-06" db="EMBL/GenBank/DDBJ databases">
        <title>Uncovering the hologenomic basis of an extraordinary plant invasion.</title>
        <authorList>
            <person name="Bieker V.C."/>
            <person name="Martin M.D."/>
            <person name="Gilbert T."/>
            <person name="Hodgins K."/>
            <person name="Battlay P."/>
            <person name="Petersen B."/>
            <person name="Wilson J."/>
        </authorList>
    </citation>
    <scope>NUCLEOTIDE SEQUENCE</scope>
    <source>
        <strain evidence="2">AA19_3_7</strain>
        <tissue evidence="2">Leaf</tissue>
    </source>
</reference>
<dbReference type="InterPro" id="IPR044603">
    <property type="entry name" value="SAG101-like"/>
</dbReference>
<dbReference type="Proteomes" id="UP001206925">
    <property type="component" value="Unassembled WGS sequence"/>
</dbReference>